<accession>A0ABR1Z849</accession>
<dbReference type="Proteomes" id="UP001396334">
    <property type="component" value="Unassembled WGS sequence"/>
</dbReference>
<gene>
    <name evidence="2" type="ORF">V6N11_069377</name>
</gene>
<evidence type="ECO:0000256" key="1">
    <source>
        <dbReference type="SAM" id="MobiDB-lite"/>
    </source>
</evidence>
<feature type="region of interest" description="Disordered" evidence="1">
    <location>
        <begin position="1"/>
        <end position="55"/>
    </location>
</feature>
<keyword evidence="3" id="KW-1185">Reference proteome</keyword>
<reference evidence="2 3" key="1">
    <citation type="journal article" date="2024" name="G3 (Bethesda)">
        <title>Genome assembly of Hibiscus sabdariffa L. provides insights into metabolisms of medicinal natural products.</title>
        <authorList>
            <person name="Kim T."/>
        </authorList>
    </citation>
    <scope>NUCLEOTIDE SEQUENCE [LARGE SCALE GENOMIC DNA]</scope>
    <source>
        <strain evidence="2">TK-2024</strain>
        <tissue evidence="2">Old leaves</tissue>
    </source>
</reference>
<proteinExistence type="predicted"/>
<protein>
    <submittedName>
        <fullName evidence="2">Uncharacterized protein</fullName>
    </submittedName>
</protein>
<comment type="caution">
    <text evidence="2">The sequence shown here is derived from an EMBL/GenBank/DDBJ whole genome shotgun (WGS) entry which is preliminary data.</text>
</comment>
<name>A0ABR1Z849_9ROSI</name>
<sequence>MEASASFAAQTLAPHVVQPPQIPSNIDVDNSSHDNPESKTSPKFPSYKDTLVGNDQNMSTEDIELLEDDVIRSCIDGITSIKLSDRNVIKPLYKNYLEGK</sequence>
<dbReference type="EMBL" id="JBBPBN010002427">
    <property type="protein sequence ID" value="KAK8476083.1"/>
    <property type="molecule type" value="Genomic_DNA"/>
</dbReference>
<evidence type="ECO:0000313" key="3">
    <source>
        <dbReference type="Proteomes" id="UP001396334"/>
    </source>
</evidence>
<evidence type="ECO:0000313" key="2">
    <source>
        <dbReference type="EMBL" id="KAK8476083.1"/>
    </source>
</evidence>
<organism evidence="2 3">
    <name type="scientific">Hibiscus sabdariffa</name>
    <name type="common">roselle</name>
    <dbReference type="NCBI Taxonomy" id="183260"/>
    <lineage>
        <taxon>Eukaryota</taxon>
        <taxon>Viridiplantae</taxon>
        <taxon>Streptophyta</taxon>
        <taxon>Embryophyta</taxon>
        <taxon>Tracheophyta</taxon>
        <taxon>Spermatophyta</taxon>
        <taxon>Magnoliopsida</taxon>
        <taxon>eudicotyledons</taxon>
        <taxon>Gunneridae</taxon>
        <taxon>Pentapetalae</taxon>
        <taxon>rosids</taxon>
        <taxon>malvids</taxon>
        <taxon>Malvales</taxon>
        <taxon>Malvaceae</taxon>
        <taxon>Malvoideae</taxon>
        <taxon>Hibiscus</taxon>
    </lineage>
</organism>